<dbReference type="VEuPathDB" id="PlasmoDB:PGSY75_0916100"/>
<dbReference type="RefSeq" id="XP_018641916.1">
    <property type="nucleotide sequence ID" value="XM_018785575.1"/>
</dbReference>
<dbReference type="InterPro" id="IPR050620">
    <property type="entry name" value="Thioredoxin_H-type-like"/>
</dbReference>
<dbReference type="InterPro" id="IPR036249">
    <property type="entry name" value="Thioredoxin-like_sf"/>
</dbReference>
<dbReference type="KEGG" id="pgab:PGSY75_0916100"/>
<accession>A0A151LM26</accession>
<sequence>MALICIGSVCFSLFHIGVIILLIINYFSSHIKKIFPFFFKSTNKEEIDKQIANILEAKRKNKQLEKSTYIELKNTESLNHVFSSTQNSSIVIKFGAVWCKPCNKIKEYFKNQLNYYFVTLVDIDVDIHPKLNNEHNIKALPTFEFYFNLNNEWILVHTVEGANQNDIEKAFQKYCLEKAK</sequence>
<gene>
    <name evidence="3" type="ORF">PGSY75_0916100</name>
</gene>
<evidence type="ECO:0000256" key="1">
    <source>
        <dbReference type="SAM" id="Phobius"/>
    </source>
</evidence>
<dbReference type="GeneID" id="29776187"/>
<dbReference type="InterPro" id="IPR013766">
    <property type="entry name" value="Thioredoxin_domain"/>
</dbReference>
<keyword evidence="1" id="KW-1133">Transmembrane helix</keyword>
<keyword evidence="1" id="KW-0472">Membrane</keyword>
<evidence type="ECO:0000259" key="2">
    <source>
        <dbReference type="Pfam" id="PF00085"/>
    </source>
</evidence>
<protein>
    <submittedName>
        <fullName evidence="3">Thioredoxin 3</fullName>
    </submittedName>
</protein>
<dbReference type="CDD" id="cd02947">
    <property type="entry name" value="TRX_family"/>
    <property type="match status" value="1"/>
</dbReference>
<dbReference type="AlphaFoldDB" id="A0A151LM26"/>
<dbReference type="SUPFAM" id="SSF52833">
    <property type="entry name" value="Thioredoxin-like"/>
    <property type="match status" value="1"/>
</dbReference>
<evidence type="ECO:0000313" key="4">
    <source>
        <dbReference type="Proteomes" id="UP000076004"/>
    </source>
</evidence>
<dbReference type="PANTHER" id="PTHR10438:SF405">
    <property type="entry name" value="THIOREDOXIN DOMAIN-CONTAINING PROTEIN"/>
    <property type="match status" value="1"/>
</dbReference>
<dbReference type="EMBL" id="LVLB01000010">
    <property type="protein sequence ID" value="KYO00149.1"/>
    <property type="molecule type" value="Genomic_DNA"/>
</dbReference>
<keyword evidence="1" id="KW-0812">Transmembrane</keyword>
<dbReference type="Gene3D" id="3.40.30.10">
    <property type="entry name" value="Glutaredoxin"/>
    <property type="match status" value="1"/>
</dbReference>
<comment type="caution">
    <text evidence="3">The sequence shown here is derived from an EMBL/GenBank/DDBJ whole genome shotgun (WGS) entry which is preliminary data.</text>
</comment>
<dbReference type="Pfam" id="PF00085">
    <property type="entry name" value="Thioredoxin"/>
    <property type="match status" value="1"/>
</dbReference>
<reference evidence="3 4" key="1">
    <citation type="journal article" date="2016" name="Nat. Commun.">
        <title>Genomes of cryptic chimpanzee Plasmodium species reveal key evolutionary events leading to human malaria.</title>
        <authorList>
            <person name="Sundararaman S.A."/>
            <person name="Plenderleith L.J."/>
            <person name="Liu W."/>
            <person name="Loy D.E."/>
            <person name="Learn G.H."/>
            <person name="Li Y."/>
            <person name="Shaw K.S."/>
            <person name="Ayouba A."/>
            <person name="Peeters M."/>
            <person name="Speede S."/>
            <person name="Shaw G.M."/>
            <person name="Bushman F.D."/>
            <person name="Brisson D."/>
            <person name="Rayner J.C."/>
            <person name="Sharp P.M."/>
            <person name="Hahn B.H."/>
        </authorList>
    </citation>
    <scope>NUCLEOTIDE SEQUENCE [LARGE SCALE GENOMIC DNA]</scope>
    <source>
        <strain evidence="3 4">SY75</strain>
    </source>
</reference>
<organism evidence="3 4">
    <name type="scientific">Plasmodium gaboni</name>
    <dbReference type="NCBI Taxonomy" id="647221"/>
    <lineage>
        <taxon>Eukaryota</taxon>
        <taxon>Sar</taxon>
        <taxon>Alveolata</taxon>
        <taxon>Apicomplexa</taxon>
        <taxon>Aconoidasida</taxon>
        <taxon>Haemosporida</taxon>
        <taxon>Plasmodiidae</taxon>
        <taxon>Plasmodium</taxon>
        <taxon>Plasmodium (Laverania)</taxon>
    </lineage>
</organism>
<feature type="domain" description="Thioredoxin" evidence="2">
    <location>
        <begin position="84"/>
        <end position="170"/>
    </location>
</feature>
<dbReference type="PANTHER" id="PTHR10438">
    <property type="entry name" value="THIOREDOXIN"/>
    <property type="match status" value="1"/>
</dbReference>
<proteinExistence type="predicted"/>
<dbReference type="Proteomes" id="UP000076004">
    <property type="component" value="Unassembled WGS sequence"/>
</dbReference>
<feature type="transmembrane region" description="Helical" evidence="1">
    <location>
        <begin position="6"/>
        <end position="27"/>
    </location>
</feature>
<dbReference type="FunFam" id="3.40.30.10:FF:000462">
    <property type="entry name" value="Thioredoxin 3"/>
    <property type="match status" value="1"/>
</dbReference>
<name>A0A151LM26_9APIC</name>
<evidence type="ECO:0000313" key="3">
    <source>
        <dbReference type="EMBL" id="KYO00149.1"/>
    </source>
</evidence>
<dbReference type="VEuPathDB" id="PlasmoDB:PGABG01_0913600"/>